<keyword evidence="2" id="KW-1185">Reference proteome</keyword>
<reference evidence="1" key="2">
    <citation type="submission" date="2019-07" db="EMBL/GenBank/DDBJ databases">
        <authorList>
            <person name="Seetharam A."/>
            <person name="Woodhouse M."/>
            <person name="Cannon E."/>
        </authorList>
    </citation>
    <scope>NUCLEOTIDE SEQUENCE [LARGE SCALE GENOMIC DNA]</scope>
    <source>
        <strain evidence="1">cv. B73</strain>
    </source>
</reference>
<organism evidence="1 2">
    <name type="scientific">Zea mays</name>
    <name type="common">Maize</name>
    <dbReference type="NCBI Taxonomy" id="4577"/>
    <lineage>
        <taxon>Eukaryota</taxon>
        <taxon>Viridiplantae</taxon>
        <taxon>Streptophyta</taxon>
        <taxon>Embryophyta</taxon>
        <taxon>Tracheophyta</taxon>
        <taxon>Spermatophyta</taxon>
        <taxon>Magnoliopsida</taxon>
        <taxon>Liliopsida</taxon>
        <taxon>Poales</taxon>
        <taxon>Poaceae</taxon>
        <taxon>PACMAD clade</taxon>
        <taxon>Panicoideae</taxon>
        <taxon>Andropogonodae</taxon>
        <taxon>Andropogoneae</taxon>
        <taxon>Tripsacinae</taxon>
        <taxon>Zea</taxon>
    </lineage>
</organism>
<accession>A0A804NJA6</accession>
<gene>
    <name evidence="1" type="primary">LOC103652675</name>
</gene>
<protein>
    <submittedName>
        <fullName evidence="1">Uncharacterized protein</fullName>
    </submittedName>
</protein>
<reference evidence="2" key="1">
    <citation type="journal article" date="2009" name="Science">
        <title>The B73 maize genome: complexity, diversity, and dynamics.</title>
        <authorList>
            <person name="Schnable P.S."/>
            <person name="Ware D."/>
            <person name="Fulton R.S."/>
            <person name="Stein J.C."/>
            <person name="Wei F."/>
            <person name="Pasternak S."/>
            <person name="Liang C."/>
            <person name="Zhang J."/>
            <person name="Fulton L."/>
            <person name="Graves T.A."/>
            <person name="Minx P."/>
            <person name="Reily A.D."/>
            <person name="Courtney L."/>
            <person name="Kruchowski S.S."/>
            <person name="Tomlinson C."/>
            <person name="Strong C."/>
            <person name="Delehaunty K."/>
            <person name="Fronick C."/>
            <person name="Courtney B."/>
            <person name="Rock S.M."/>
            <person name="Belter E."/>
            <person name="Du F."/>
            <person name="Kim K."/>
            <person name="Abbott R.M."/>
            <person name="Cotton M."/>
            <person name="Levy A."/>
            <person name="Marchetto P."/>
            <person name="Ochoa K."/>
            <person name="Jackson S.M."/>
            <person name="Gillam B."/>
            <person name="Chen W."/>
            <person name="Yan L."/>
            <person name="Higginbotham J."/>
            <person name="Cardenas M."/>
            <person name="Waligorski J."/>
            <person name="Applebaum E."/>
            <person name="Phelps L."/>
            <person name="Falcone J."/>
            <person name="Kanchi K."/>
            <person name="Thane T."/>
            <person name="Scimone A."/>
            <person name="Thane N."/>
            <person name="Henke J."/>
            <person name="Wang T."/>
            <person name="Ruppert J."/>
            <person name="Shah N."/>
            <person name="Rotter K."/>
            <person name="Hodges J."/>
            <person name="Ingenthron E."/>
            <person name="Cordes M."/>
            <person name="Kohlberg S."/>
            <person name="Sgro J."/>
            <person name="Delgado B."/>
            <person name="Mead K."/>
            <person name="Chinwalla A."/>
            <person name="Leonard S."/>
            <person name="Crouse K."/>
            <person name="Collura K."/>
            <person name="Kudrna D."/>
            <person name="Currie J."/>
            <person name="He R."/>
            <person name="Angelova A."/>
            <person name="Rajasekar S."/>
            <person name="Mueller T."/>
            <person name="Lomeli R."/>
            <person name="Scara G."/>
            <person name="Ko A."/>
            <person name="Delaney K."/>
            <person name="Wissotski M."/>
            <person name="Lopez G."/>
            <person name="Campos D."/>
            <person name="Braidotti M."/>
            <person name="Ashley E."/>
            <person name="Golser W."/>
            <person name="Kim H."/>
            <person name="Lee S."/>
            <person name="Lin J."/>
            <person name="Dujmic Z."/>
            <person name="Kim W."/>
            <person name="Talag J."/>
            <person name="Zuccolo A."/>
            <person name="Fan C."/>
            <person name="Sebastian A."/>
            <person name="Kramer M."/>
            <person name="Spiegel L."/>
            <person name="Nascimento L."/>
            <person name="Zutavern T."/>
            <person name="Miller B."/>
            <person name="Ambroise C."/>
            <person name="Muller S."/>
            <person name="Spooner W."/>
            <person name="Narechania A."/>
            <person name="Ren L."/>
            <person name="Wei S."/>
            <person name="Kumari S."/>
            <person name="Faga B."/>
            <person name="Levy M.J."/>
            <person name="McMahan L."/>
            <person name="Van Buren P."/>
            <person name="Vaughn M.W."/>
            <person name="Ying K."/>
            <person name="Yeh C.-T."/>
            <person name="Emrich S.J."/>
            <person name="Jia Y."/>
            <person name="Kalyanaraman A."/>
            <person name="Hsia A.-P."/>
            <person name="Barbazuk W.B."/>
            <person name="Baucom R.S."/>
            <person name="Brutnell T.P."/>
            <person name="Carpita N.C."/>
            <person name="Chaparro C."/>
            <person name="Chia J.-M."/>
            <person name="Deragon J.-M."/>
            <person name="Estill J.C."/>
            <person name="Fu Y."/>
            <person name="Jeddeloh J.A."/>
            <person name="Han Y."/>
            <person name="Lee H."/>
            <person name="Li P."/>
            <person name="Lisch D.R."/>
            <person name="Liu S."/>
            <person name="Liu Z."/>
            <person name="Nagel D.H."/>
            <person name="McCann M.C."/>
            <person name="SanMiguel P."/>
            <person name="Myers A.M."/>
            <person name="Nettleton D."/>
            <person name="Nguyen J."/>
            <person name="Penning B.W."/>
            <person name="Ponnala L."/>
            <person name="Schneider K.L."/>
            <person name="Schwartz D.C."/>
            <person name="Sharma A."/>
            <person name="Soderlund C."/>
            <person name="Springer N.M."/>
            <person name="Sun Q."/>
            <person name="Wang H."/>
            <person name="Waterman M."/>
            <person name="Westerman R."/>
            <person name="Wolfgruber T.K."/>
            <person name="Yang L."/>
            <person name="Yu Y."/>
            <person name="Zhang L."/>
            <person name="Zhou S."/>
            <person name="Zhu Q."/>
            <person name="Bennetzen J.L."/>
            <person name="Dawe R.K."/>
            <person name="Jiang J."/>
            <person name="Jiang N."/>
            <person name="Presting G.G."/>
            <person name="Wessler S.R."/>
            <person name="Aluru S."/>
            <person name="Martienssen R.A."/>
            <person name="Clifton S.W."/>
            <person name="McCombie W.R."/>
            <person name="Wing R.A."/>
            <person name="Wilson R.K."/>
        </authorList>
    </citation>
    <scope>NUCLEOTIDE SEQUENCE [LARGE SCALE GENOMIC DNA]</scope>
    <source>
        <strain evidence="2">cv. B73</strain>
    </source>
</reference>
<dbReference type="InParanoid" id="A0A804NJA6"/>
<dbReference type="FunCoup" id="A0A804NJA6">
    <property type="interactions" value="555"/>
</dbReference>
<sequence length="143" mass="15980">MVCHVYTSITSCGDLHCDNKRSMFPSKQVAALLVLVVVSSPSPSLLVSGKPSVSKEQKDKILEECDRFIRLGYPIYVVSRHSPCCDAVRAVENRDMDYVVLLLTNDEKDKYSISKILALHGLCELPPASLHHHQQVMGRRALM</sequence>
<dbReference type="RefSeq" id="XP_008677838.1">
    <property type="nucleotide sequence ID" value="XM_008679616.4"/>
</dbReference>
<proteinExistence type="predicted"/>
<dbReference type="EnsemblPlants" id="Zm00001eb164600_T001">
    <property type="protein sequence ID" value="Zm00001eb164600_P001"/>
    <property type="gene ID" value="Zm00001eb164600"/>
</dbReference>
<dbReference type="KEGG" id="zma:103652675"/>
<name>A0A804NJA6_MAIZE</name>
<dbReference type="AlphaFoldDB" id="A0A804NJA6"/>
<reference evidence="1" key="3">
    <citation type="submission" date="2021-05" db="UniProtKB">
        <authorList>
            <consortium name="EnsemblPlants"/>
        </authorList>
    </citation>
    <scope>IDENTIFICATION</scope>
    <source>
        <strain evidence="1">cv. B73</strain>
    </source>
</reference>
<evidence type="ECO:0000313" key="2">
    <source>
        <dbReference type="Proteomes" id="UP000007305"/>
    </source>
</evidence>
<dbReference type="Proteomes" id="UP000007305">
    <property type="component" value="Chromosome 4"/>
</dbReference>
<dbReference type="OrthoDB" id="685569at2759"/>
<dbReference type="Gramene" id="Zm00001eb164600_T001">
    <property type="protein sequence ID" value="Zm00001eb164600_P001"/>
    <property type="gene ID" value="Zm00001eb164600"/>
</dbReference>
<dbReference type="GeneID" id="103652675"/>
<evidence type="ECO:0000313" key="1">
    <source>
        <dbReference type="EnsemblPlants" id="Zm00001eb164600_P001"/>
    </source>
</evidence>